<dbReference type="AlphaFoldDB" id="A0A0R1WHR3"/>
<evidence type="ECO:0000313" key="2">
    <source>
        <dbReference type="Proteomes" id="UP000051054"/>
    </source>
</evidence>
<organism evidence="1 2">
    <name type="scientific">Ligilactobacillus hayakitensis DSM 18933 = JCM 14209</name>
    <dbReference type="NCBI Taxonomy" id="1423755"/>
    <lineage>
        <taxon>Bacteria</taxon>
        <taxon>Bacillati</taxon>
        <taxon>Bacillota</taxon>
        <taxon>Bacilli</taxon>
        <taxon>Lactobacillales</taxon>
        <taxon>Lactobacillaceae</taxon>
        <taxon>Ligilactobacillus</taxon>
    </lineage>
</organism>
<accession>A0A0R1WHR3</accession>
<dbReference type="EMBL" id="AZGD01000106">
    <property type="protein sequence ID" value="KRM17416.1"/>
    <property type="molecule type" value="Genomic_DNA"/>
</dbReference>
<gene>
    <name evidence="1" type="ORF">FC40_GL001188</name>
</gene>
<dbReference type="STRING" id="1423755.FC40_GL001188"/>
<comment type="caution">
    <text evidence="1">The sequence shown here is derived from an EMBL/GenBank/DDBJ whole genome shotgun (WGS) entry which is preliminary data.</text>
</comment>
<proteinExistence type="predicted"/>
<dbReference type="eggNOG" id="ENOG5032G6R">
    <property type="taxonomic scope" value="Bacteria"/>
</dbReference>
<evidence type="ECO:0000313" key="1">
    <source>
        <dbReference type="EMBL" id="KRM17416.1"/>
    </source>
</evidence>
<protein>
    <submittedName>
        <fullName evidence="1">Uncharacterized protein</fullName>
    </submittedName>
</protein>
<dbReference type="Proteomes" id="UP000051054">
    <property type="component" value="Unassembled WGS sequence"/>
</dbReference>
<name>A0A0R1WHR3_9LACO</name>
<keyword evidence="2" id="KW-1185">Reference proteome</keyword>
<reference evidence="1 2" key="1">
    <citation type="journal article" date="2015" name="Genome Announc.">
        <title>Expanding the biotechnology potential of lactobacilli through comparative genomics of 213 strains and associated genera.</title>
        <authorList>
            <person name="Sun Z."/>
            <person name="Harris H.M."/>
            <person name="McCann A."/>
            <person name="Guo C."/>
            <person name="Argimon S."/>
            <person name="Zhang W."/>
            <person name="Yang X."/>
            <person name="Jeffery I.B."/>
            <person name="Cooney J.C."/>
            <person name="Kagawa T.F."/>
            <person name="Liu W."/>
            <person name="Song Y."/>
            <person name="Salvetti E."/>
            <person name="Wrobel A."/>
            <person name="Rasinkangas P."/>
            <person name="Parkhill J."/>
            <person name="Rea M.C."/>
            <person name="O'Sullivan O."/>
            <person name="Ritari J."/>
            <person name="Douillard F.P."/>
            <person name="Paul Ross R."/>
            <person name="Yang R."/>
            <person name="Briner A.E."/>
            <person name="Felis G.E."/>
            <person name="de Vos W.M."/>
            <person name="Barrangou R."/>
            <person name="Klaenhammer T.R."/>
            <person name="Caufield P.W."/>
            <person name="Cui Y."/>
            <person name="Zhang H."/>
            <person name="O'Toole P.W."/>
        </authorList>
    </citation>
    <scope>NUCLEOTIDE SEQUENCE [LARGE SCALE GENOMIC DNA]</scope>
    <source>
        <strain evidence="1 2">DSM 18933</strain>
    </source>
</reference>
<sequence>MKRSGFMGTLDNFANASNERREQNIMRLRAAFNDEKYNTLIQAAKGTGYTLTTVKKWAIDGNIPLLDENNQPVVPLTADNQRQINPKTRIAHLNKLSEVYNKREAITIAACAKLLGYPEETIQAWAIDGEVPLFTKNNEPIVPLTDWNTPYWMESDDFL</sequence>
<dbReference type="PATRIC" id="fig|1423755.3.peg.1253"/>